<protein>
    <recommendedName>
        <fullName evidence="3">SnoaL-like domain-containing protein</fullName>
    </recommendedName>
</protein>
<dbReference type="Proteomes" id="UP001218188">
    <property type="component" value="Unassembled WGS sequence"/>
</dbReference>
<evidence type="ECO:0000313" key="1">
    <source>
        <dbReference type="EMBL" id="KAJ7041905.1"/>
    </source>
</evidence>
<dbReference type="PANTHER" id="PTHR41252">
    <property type="entry name" value="BLR2505 PROTEIN"/>
    <property type="match status" value="1"/>
</dbReference>
<comment type="caution">
    <text evidence="1">The sequence shown here is derived from an EMBL/GenBank/DDBJ whole genome shotgun (WGS) entry which is preliminary data.</text>
</comment>
<sequence length="140" mass="15728">MTKFTLTQAHVASILDPVGKGDWSSFVSAIDPNVRWVIASEKQDSQRMTGVYNLASWNEQVRTPLAAKLKNQEIKMSVSSFDVVGNKAIVQAYGEAVQLNGKPYNNYYAWFFTFSEDTGKVVEIREYLDTALVHEVNTTN</sequence>
<proteinExistence type="predicted"/>
<dbReference type="SUPFAM" id="SSF54427">
    <property type="entry name" value="NTF2-like"/>
    <property type="match status" value="1"/>
</dbReference>
<dbReference type="InterPro" id="IPR032710">
    <property type="entry name" value="NTF2-like_dom_sf"/>
</dbReference>
<dbReference type="EMBL" id="JARJCM010000014">
    <property type="protein sequence ID" value="KAJ7041905.1"/>
    <property type="molecule type" value="Genomic_DNA"/>
</dbReference>
<evidence type="ECO:0008006" key="3">
    <source>
        <dbReference type="Google" id="ProtNLM"/>
    </source>
</evidence>
<dbReference type="Gene3D" id="3.10.450.50">
    <property type="match status" value="1"/>
</dbReference>
<reference evidence="1" key="1">
    <citation type="submission" date="2023-03" db="EMBL/GenBank/DDBJ databases">
        <title>Massive genome expansion in bonnet fungi (Mycena s.s.) driven by repeated elements and novel gene families across ecological guilds.</title>
        <authorList>
            <consortium name="Lawrence Berkeley National Laboratory"/>
            <person name="Harder C.B."/>
            <person name="Miyauchi S."/>
            <person name="Viragh M."/>
            <person name="Kuo A."/>
            <person name="Thoen E."/>
            <person name="Andreopoulos B."/>
            <person name="Lu D."/>
            <person name="Skrede I."/>
            <person name="Drula E."/>
            <person name="Henrissat B."/>
            <person name="Morin E."/>
            <person name="Kohler A."/>
            <person name="Barry K."/>
            <person name="LaButti K."/>
            <person name="Morin E."/>
            <person name="Salamov A."/>
            <person name="Lipzen A."/>
            <person name="Mereny Z."/>
            <person name="Hegedus B."/>
            <person name="Baldrian P."/>
            <person name="Stursova M."/>
            <person name="Weitz H."/>
            <person name="Taylor A."/>
            <person name="Grigoriev I.V."/>
            <person name="Nagy L.G."/>
            <person name="Martin F."/>
            <person name="Kauserud H."/>
        </authorList>
    </citation>
    <scope>NUCLEOTIDE SEQUENCE</scope>
    <source>
        <strain evidence="1">CBHHK200</strain>
    </source>
</reference>
<name>A0AAD6TBB8_9AGAR</name>
<keyword evidence="2" id="KW-1185">Reference proteome</keyword>
<dbReference type="PANTHER" id="PTHR41252:SF1">
    <property type="entry name" value="BLR2505 PROTEIN"/>
    <property type="match status" value="1"/>
</dbReference>
<gene>
    <name evidence="1" type="ORF">C8F04DRAFT_1252394</name>
</gene>
<dbReference type="AlphaFoldDB" id="A0AAD6TBB8"/>
<evidence type="ECO:0000313" key="2">
    <source>
        <dbReference type="Proteomes" id="UP001218188"/>
    </source>
</evidence>
<accession>A0AAD6TBB8</accession>
<organism evidence="1 2">
    <name type="scientific">Mycena alexandri</name>
    <dbReference type="NCBI Taxonomy" id="1745969"/>
    <lineage>
        <taxon>Eukaryota</taxon>
        <taxon>Fungi</taxon>
        <taxon>Dikarya</taxon>
        <taxon>Basidiomycota</taxon>
        <taxon>Agaricomycotina</taxon>
        <taxon>Agaricomycetes</taxon>
        <taxon>Agaricomycetidae</taxon>
        <taxon>Agaricales</taxon>
        <taxon>Marasmiineae</taxon>
        <taxon>Mycenaceae</taxon>
        <taxon>Mycena</taxon>
    </lineage>
</organism>